<dbReference type="OrthoDB" id="5525824at2"/>
<dbReference type="AlphaFoldDB" id="A0A4Y8RCI5"/>
<name>A0A4Y8RCI5_9HYPH</name>
<dbReference type="Proteomes" id="UP000298179">
    <property type="component" value="Unassembled WGS sequence"/>
</dbReference>
<protein>
    <submittedName>
        <fullName evidence="3">YceI family protein</fullName>
    </submittedName>
</protein>
<dbReference type="Gene3D" id="2.40.128.110">
    <property type="entry name" value="Lipid/polyisoprenoid-binding, YceI-like"/>
    <property type="match status" value="1"/>
</dbReference>
<gene>
    <name evidence="3" type="ORF">E3C22_20955</name>
</gene>
<organism evidence="3 4">
    <name type="scientific">Jiella endophytica</name>
    <dbReference type="NCBI Taxonomy" id="2558362"/>
    <lineage>
        <taxon>Bacteria</taxon>
        <taxon>Pseudomonadati</taxon>
        <taxon>Pseudomonadota</taxon>
        <taxon>Alphaproteobacteria</taxon>
        <taxon>Hyphomicrobiales</taxon>
        <taxon>Aurantimonadaceae</taxon>
        <taxon>Jiella</taxon>
    </lineage>
</organism>
<dbReference type="EMBL" id="SOZD01000008">
    <property type="protein sequence ID" value="TFF18699.1"/>
    <property type="molecule type" value="Genomic_DNA"/>
</dbReference>
<feature type="signal peptide" evidence="1">
    <location>
        <begin position="1"/>
        <end position="25"/>
    </location>
</feature>
<dbReference type="PANTHER" id="PTHR34406">
    <property type="entry name" value="PROTEIN YCEI"/>
    <property type="match status" value="1"/>
</dbReference>
<evidence type="ECO:0000313" key="3">
    <source>
        <dbReference type="EMBL" id="TFF18699.1"/>
    </source>
</evidence>
<dbReference type="SMART" id="SM00867">
    <property type="entry name" value="YceI"/>
    <property type="match status" value="1"/>
</dbReference>
<evidence type="ECO:0000259" key="2">
    <source>
        <dbReference type="SMART" id="SM00867"/>
    </source>
</evidence>
<evidence type="ECO:0000313" key="4">
    <source>
        <dbReference type="Proteomes" id="UP000298179"/>
    </source>
</evidence>
<dbReference type="InterPro" id="IPR007372">
    <property type="entry name" value="Lipid/polyisoprenoid-bd_YceI"/>
</dbReference>
<comment type="caution">
    <text evidence="3">The sequence shown here is derived from an EMBL/GenBank/DDBJ whole genome shotgun (WGS) entry which is preliminary data.</text>
</comment>
<keyword evidence="4" id="KW-1185">Reference proteome</keyword>
<reference evidence="3 4" key="1">
    <citation type="submission" date="2019-03" db="EMBL/GenBank/DDBJ databases">
        <title>Jiella endophytica sp. nov., a novel endophytic bacterium isolated from root of Ficus microcarpa Linn. f.</title>
        <authorList>
            <person name="Tuo L."/>
        </authorList>
    </citation>
    <scope>NUCLEOTIDE SEQUENCE [LARGE SCALE GENOMIC DNA]</scope>
    <source>
        <strain evidence="3 4">CBS5Q-3</strain>
    </source>
</reference>
<sequence>MLIRQMMPAAGVIAAMLCLAGEAGACEFYEAIDSRTELFDKPDAGAGLAVAILPEATQACVMEEHSDGAGNTWHRLEFYTVANVKYNVDGWVKAPSGAPPAPDGTSVAAVTAATPESARGEASAPEPSAKAAFFSHGWSLDKARSRLNFVTIKKGTVVETHQFGDLTGSVTPGGEAEVKIRLESVSTGIDIRDVRMRFLLFDVEQFPEATITAKFDPAQIDSLFDNAQISYELPVTLSIHGVSKELMVPVVISKLGDGLVAVSSAKPVTVSTADFNMQDGLQKLSEAAGDIPITPSSPVTFELAFVPAS</sequence>
<dbReference type="SUPFAM" id="SSF101874">
    <property type="entry name" value="YceI-like"/>
    <property type="match status" value="1"/>
</dbReference>
<proteinExistence type="predicted"/>
<evidence type="ECO:0000256" key="1">
    <source>
        <dbReference type="SAM" id="SignalP"/>
    </source>
</evidence>
<keyword evidence="1" id="KW-0732">Signal</keyword>
<dbReference type="PANTHER" id="PTHR34406:SF1">
    <property type="entry name" value="PROTEIN YCEI"/>
    <property type="match status" value="1"/>
</dbReference>
<dbReference type="InterPro" id="IPR036761">
    <property type="entry name" value="TTHA0802/YceI-like_sf"/>
</dbReference>
<dbReference type="RefSeq" id="WP_134763840.1">
    <property type="nucleotide sequence ID" value="NZ_SOZD01000008.1"/>
</dbReference>
<accession>A0A4Y8RCI5</accession>
<dbReference type="Pfam" id="PF04264">
    <property type="entry name" value="YceI"/>
    <property type="match status" value="1"/>
</dbReference>
<feature type="chain" id="PRO_5021195151" evidence="1">
    <location>
        <begin position="26"/>
        <end position="309"/>
    </location>
</feature>
<feature type="domain" description="Lipid/polyisoprenoid-binding YceI-like" evidence="2">
    <location>
        <begin position="137"/>
        <end position="306"/>
    </location>
</feature>